<dbReference type="EMBL" id="PCSD01000069">
    <property type="protein sequence ID" value="PIP33707.1"/>
    <property type="molecule type" value="Genomic_DNA"/>
</dbReference>
<dbReference type="InterPro" id="IPR035940">
    <property type="entry name" value="CAP_sf"/>
</dbReference>
<evidence type="ECO:0000313" key="4">
    <source>
        <dbReference type="Proteomes" id="UP000230729"/>
    </source>
</evidence>
<organism evidence="3 4">
    <name type="scientific">Candidatus Falkowbacteria bacterium CG23_combo_of_CG06-09_8_20_14_all_49_15</name>
    <dbReference type="NCBI Taxonomy" id="1974572"/>
    <lineage>
        <taxon>Bacteria</taxon>
        <taxon>Candidatus Falkowiibacteriota</taxon>
    </lineage>
</organism>
<evidence type="ECO:0000313" key="3">
    <source>
        <dbReference type="EMBL" id="PIP33707.1"/>
    </source>
</evidence>
<dbReference type="AlphaFoldDB" id="A0A2G9ZKL0"/>
<dbReference type="SUPFAM" id="SSF55797">
    <property type="entry name" value="PR-1-like"/>
    <property type="match status" value="1"/>
</dbReference>
<dbReference type="PANTHER" id="PTHR31157:SF1">
    <property type="entry name" value="SCP DOMAIN-CONTAINING PROTEIN"/>
    <property type="match status" value="1"/>
</dbReference>
<keyword evidence="1" id="KW-1133">Transmembrane helix</keyword>
<sequence length="266" mass="29451">MKTKKQIKSKIKVNPETKFALKTKIFCLLASGFFLWPLCLFSSDLTPGRIIYLTNGKRIGAGALVVTANQLLEKAALEKADAIFAAQTFQHSLDGKKFSHWVSAAGYKYEIIGENLAINFQTAAGTIKAWENSLTHKQNLFNPDFTEIGVAVKEGNFQGYPTTLVVQIFGRPAPAQTPPPKFPAVTGHQQNQLRPFDAGAEITTPLRLAENDLAVDWGNAKGLIHKTYIPLLSVQLFLLLLVLMWLGKNARHWRGTINHGQSKLIK</sequence>
<accession>A0A2G9ZKL0</accession>
<keyword evidence="1" id="KW-0812">Transmembrane</keyword>
<proteinExistence type="predicted"/>
<dbReference type="Pfam" id="PF00188">
    <property type="entry name" value="CAP"/>
    <property type="match status" value="1"/>
</dbReference>
<dbReference type="Proteomes" id="UP000230729">
    <property type="component" value="Unassembled WGS sequence"/>
</dbReference>
<gene>
    <name evidence="3" type="ORF">COX22_02865</name>
</gene>
<evidence type="ECO:0000259" key="2">
    <source>
        <dbReference type="Pfam" id="PF00188"/>
    </source>
</evidence>
<evidence type="ECO:0000256" key="1">
    <source>
        <dbReference type="SAM" id="Phobius"/>
    </source>
</evidence>
<dbReference type="Gene3D" id="3.40.33.10">
    <property type="entry name" value="CAP"/>
    <property type="match status" value="1"/>
</dbReference>
<reference evidence="3 4" key="1">
    <citation type="submission" date="2017-09" db="EMBL/GenBank/DDBJ databases">
        <title>Depth-based differentiation of microbial function through sediment-hosted aquifers and enrichment of novel symbionts in the deep terrestrial subsurface.</title>
        <authorList>
            <person name="Probst A.J."/>
            <person name="Ladd B."/>
            <person name="Jarett J.K."/>
            <person name="Geller-Mcgrath D.E."/>
            <person name="Sieber C.M."/>
            <person name="Emerson J.B."/>
            <person name="Anantharaman K."/>
            <person name="Thomas B.C."/>
            <person name="Malmstrom R."/>
            <person name="Stieglmeier M."/>
            <person name="Klingl A."/>
            <person name="Woyke T."/>
            <person name="Ryan C.M."/>
            <person name="Banfield J.F."/>
        </authorList>
    </citation>
    <scope>NUCLEOTIDE SEQUENCE [LARGE SCALE GENOMIC DNA]</scope>
    <source>
        <strain evidence="3">CG23_combo_of_CG06-09_8_20_14_all_49_15</strain>
    </source>
</reference>
<name>A0A2G9ZKL0_9BACT</name>
<dbReference type="InterPro" id="IPR014044">
    <property type="entry name" value="CAP_dom"/>
</dbReference>
<feature type="transmembrane region" description="Helical" evidence="1">
    <location>
        <begin position="228"/>
        <end position="246"/>
    </location>
</feature>
<feature type="domain" description="SCP" evidence="2">
    <location>
        <begin position="52"/>
        <end position="169"/>
    </location>
</feature>
<dbReference type="CDD" id="cd05379">
    <property type="entry name" value="CAP_bacterial"/>
    <property type="match status" value="1"/>
</dbReference>
<comment type="caution">
    <text evidence="3">The sequence shown here is derived from an EMBL/GenBank/DDBJ whole genome shotgun (WGS) entry which is preliminary data.</text>
</comment>
<keyword evidence="1" id="KW-0472">Membrane</keyword>
<protein>
    <recommendedName>
        <fullName evidence="2">SCP domain-containing protein</fullName>
    </recommendedName>
</protein>
<dbReference type="PANTHER" id="PTHR31157">
    <property type="entry name" value="SCP DOMAIN-CONTAINING PROTEIN"/>
    <property type="match status" value="1"/>
</dbReference>